<dbReference type="GeneID" id="56076604"/>
<keyword evidence="3" id="KW-1185">Reference proteome</keyword>
<proteinExistence type="predicted"/>
<reference evidence="2 3" key="1">
    <citation type="submission" date="2020-07" db="EMBL/GenBank/DDBJ databases">
        <title>Halosimplex pelagicum sp. nov. and Halosimplex rubrum sp. nov., isolated from salted brown alga Laminaria, and emended description of the genus Halosimplex.</title>
        <authorList>
            <person name="Cui H."/>
        </authorList>
    </citation>
    <scope>NUCLEOTIDE SEQUENCE [LARGE SCALE GENOMIC DNA]</scope>
    <source>
        <strain evidence="2 3">R27</strain>
    </source>
</reference>
<dbReference type="Proteomes" id="UP000509667">
    <property type="component" value="Chromosome"/>
</dbReference>
<feature type="transmembrane region" description="Helical" evidence="1">
    <location>
        <begin position="6"/>
        <end position="24"/>
    </location>
</feature>
<dbReference type="EMBL" id="CP058910">
    <property type="protein sequence ID" value="QLH76157.1"/>
    <property type="molecule type" value="Genomic_DNA"/>
</dbReference>
<protein>
    <submittedName>
        <fullName evidence="2">Uncharacterized protein</fullName>
    </submittedName>
</protein>
<organism evidence="2 3">
    <name type="scientific">Halosimplex rubrum</name>
    <dbReference type="NCBI Taxonomy" id="869889"/>
    <lineage>
        <taxon>Archaea</taxon>
        <taxon>Methanobacteriati</taxon>
        <taxon>Methanobacteriota</taxon>
        <taxon>Stenosarchaea group</taxon>
        <taxon>Halobacteria</taxon>
        <taxon>Halobacteriales</taxon>
        <taxon>Haloarculaceae</taxon>
        <taxon>Halosimplex</taxon>
    </lineage>
</organism>
<dbReference type="KEGG" id="hrr:HZS55_02035"/>
<dbReference type="RefSeq" id="WP_179910100.1">
    <property type="nucleotide sequence ID" value="NZ_CP058910.1"/>
</dbReference>
<accession>A0A7D5NYE4</accession>
<gene>
    <name evidence="2" type="ORF">HZS55_02035</name>
</gene>
<evidence type="ECO:0000313" key="2">
    <source>
        <dbReference type="EMBL" id="QLH76157.1"/>
    </source>
</evidence>
<feature type="transmembrane region" description="Helical" evidence="1">
    <location>
        <begin position="36"/>
        <end position="58"/>
    </location>
</feature>
<evidence type="ECO:0000256" key="1">
    <source>
        <dbReference type="SAM" id="Phobius"/>
    </source>
</evidence>
<dbReference type="AlphaFoldDB" id="A0A7D5NYE4"/>
<dbReference type="OrthoDB" id="239821at2157"/>
<feature type="transmembrane region" description="Helical" evidence="1">
    <location>
        <begin position="107"/>
        <end position="126"/>
    </location>
</feature>
<keyword evidence="1" id="KW-1133">Transmembrane helix</keyword>
<keyword evidence="1" id="KW-0812">Transmembrane</keyword>
<evidence type="ECO:0000313" key="3">
    <source>
        <dbReference type="Proteomes" id="UP000509667"/>
    </source>
</evidence>
<name>A0A7D5NYE4_9EURY</name>
<sequence>MDDRAPIYAAAAGVIAPVATVRLVGGAVDAGVLNPLVGLVVLFLGPVLGIVWVVSAAWKLGLTDWDPLDRFRTRATVREDIPAQFHDAIDHETLDAEKEEGKIPTNLFVYGLVYLVGVPIFAVVFIL</sequence>
<keyword evidence="1" id="KW-0472">Membrane</keyword>